<feature type="compositionally biased region" description="Pro residues" evidence="1">
    <location>
        <begin position="121"/>
        <end position="130"/>
    </location>
</feature>
<protein>
    <submittedName>
        <fullName evidence="4">Uncharacterized protein</fullName>
    </submittedName>
</protein>
<dbReference type="InParanoid" id="F0ZL46"/>
<evidence type="ECO:0000256" key="3">
    <source>
        <dbReference type="SAM" id="SignalP"/>
    </source>
</evidence>
<dbReference type="Proteomes" id="UP000001064">
    <property type="component" value="Unassembled WGS sequence"/>
</dbReference>
<accession>F0ZL46</accession>
<keyword evidence="2" id="KW-0812">Transmembrane</keyword>
<dbReference type="VEuPathDB" id="AmoebaDB:DICPUDRAFT_152347"/>
<feature type="transmembrane region" description="Helical" evidence="2">
    <location>
        <begin position="141"/>
        <end position="165"/>
    </location>
</feature>
<dbReference type="EMBL" id="GL871063">
    <property type="protein sequence ID" value="EGC35328.1"/>
    <property type="molecule type" value="Genomic_DNA"/>
</dbReference>
<keyword evidence="2" id="KW-1133">Transmembrane helix</keyword>
<feature type="chain" id="PRO_5003263695" evidence="3">
    <location>
        <begin position="20"/>
        <end position="168"/>
    </location>
</feature>
<evidence type="ECO:0000313" key="5">
    <source>
        <dbReference type="Proteomes" id="UP000001064"/>
    </source>
</evidence>
<feature type="region of interest" description="Disordered" evidence="1">
    <location>
        <begin position="110"/>
        <end position="130"/>
    </location>
</feature>
<dbReference type="KEGG" id="dpp:DICPUDRAFT_152347"/>
<name>F0ZL46_DICPU</name>
<evidence type="ECO:0000313" key="4">
    <source>
        <dbReference type="EMBL" id="EGC35328.1"/>
    </source>
</evidence>
<keyword evidence="2" id="KW-0472">Membrane</keyword>
<feature type="signal peptide" evidence="3">
    <location>
        <begin position="1"/>
        <end position="19"/>
    </location>
</feature>
<evidence type="ECO:0000256" key="2">
    <source>
        <dbReference type="SAM" id="Phobius"/>
    </source>
</evidence>
<dbReference type="AlphaFoldDB" id="F0ZL46"/>
<keyword evidence="5" id="KW-1185">Reference proteome</keyword>
<reference evidence="5" key="1">
    <citation type="journal article" date="2011" name="Genome Biol.">
        <title>Comparative genomics of the social amoebae Dictyostelium discoideum and Dictyostelium purpureum.</title>
        <authorList>
            <consortium name="US DOE Joint Genome Institute (JGI-PGF)"/>
            <person name="Sucgang R."/>
            <person name="Kuo A."/>
            <person name="Tian X."/>
            <person name="Salerno W."/>
            <person name="Parikh A."/>
            <person name="Feasley C.L."/>
            <person name="Dalin E."/>
            <person name="Tu H."/>
            <person name="Huang E."/>
            <person name="Barry K."/>
            <person name="Lindquist E."/>
            <person name="Shapiro H."/>
            <person name="Bruce D."/>
            <person name="Schmutz J."/>
            <person name="Salamov A."/>
            <person name="Fey P."/>
            <person name="Gaudet P."/>
            <person name="Anjard C."/>
            <person name="Babu M.M."/>
            <person name="Basu S."/>
            <person name="Bushmanova Y."/>
            <person name="van der Wel H."/>
            <person name="Katoh-Kurasawa M."/>
            <person name="Dinh C."/>
            <person name="Coutinho P.M."/>
            <person name="Saito T."/>
            <person name="Elias M."/>
            <person name="Schaap P."/>
            <person name="Kay R.R."/>
            <person name="Henrissat B."/>
            <person name="Eichinger L."/>
            <person name="Rivero F."/>
            <person name="Putnam N.H."/>
            <person name="West C.M."/>
            <person name="Loomis W.F."/>
            <person name="Chisholm R.L."/>
            <person name="Shaulsky G."/>
            <person name="Strassmann J.E."/>
            <person name="Queller D.C."/>
            <person name="Kuspa A."/>
            <person name="Grigoriev I.V."/>
        </authorList>
    </citation>
    <scope>NUCLEOTIDE SEQUENCE [LARGE SCALE GENOMIC DNA]</scope>
    <source>
        <strain evidence="5">QSDP1</strain>
    </source>
</reference>
<gene>
    <name evidence="4" type="ORF">DICPUDRAFT_152347</name>
</gene>
<feature type="compositionally biased region" description="Low complexity" evidence="1">
    <location>
        <begin position="110"/>
        <end position="120"/>
    </location>
</feature>
<organism evidence="4 5">
    <name type="scientific">Dictyostelium purpureum</name>
    <name type="common">Slime mold</name>
    <dbReference type="NCBI Taxonomy" id="5786"/>
    <lineage>
        <taxon>Eukaryota</taxon>
        <taxon>Amoebozoa</taxon>
        <taxon>Evosea</taxon>
        <taxon>Eumycetozoa</taxon>
        <taxon>Dictyostelia</taxon>
        <taxon>Dictyosteliales</taxon>
        <taxon>Dictyosteliaceae</taxon>
        <taxon>Dictyostelium</taxon>
    </lineage>
</organism>
<sequence length="168" mass="18974">MYKNIILLFVIFCVAISQSQPPGEPQKLFLIESPRCFGTGYIFIETCTFYCGQYVIIREESPFTYTPYIFDDSNCVKPNHQQYHIPNNFKCKAGDDVTVEDFKVSCIDNSSVTPSETSYPSPSPPSPSPPIQYSSELQAIMYTYGEIVFIILFVFISGILAITTFSCM</sequence>
<evidence type="ECO:0000256" key="1">
    <source>
        <dbReference type="SAM" id="MobiDB-lite"/>
    </source>
</evidence>
<dbReference type="GeneID" id="10501568"/>
<proteinExistence type="predicted"/>
<keyword evidence="3" id="KW-0732">Signal</keyword>
<dbReference type="RefSeq" id="XP_003288135.1">
    <property type="nucleotide sequence ID" value="XM_003288087.1"/>
</dbReference>